<keyword evidence="3" id="KW-0325">Glycoprotein</keyword>
<keyword evidence="2" id="KW-0677">Repeat</keyword>
<evidence type="ECO:0000256" key="5">
    <source>
        <dbReference type="SAM" id="SignalP"/>
    </source>
</evidence>
<feature type="compositionally biased region" description="Pro residues" evidence="4">
    <location>
        <begin position="301"/>
        <end position="341"/>
    </location>
</feature>
<feature type="chain" id="PRO_5044339103" evidence="5">
    <location>
        <begin position="19"/>
        <end position="1476"/>
    </location>
</feature>
<keyword evidence="7" id="KW-1185">Reference proteome</keyword>
<sequence length="1476" mass="154910">MLRLRFLLLALDAAGVGAQCGDRADVTIDFSSQTNPAVSFEWTDALQTLYTGQTFIPFGVTDTTGGALPGGSIRWRNIGLWRQQRFDLRVTVSSPPSFYSDLIAVEYVTPVSSLASQAVYTLAGFACLGFGLRTSVCDSGSALSTATATCADGSPTTQRGAEFNFDFVFAGTESLMPAFEIMYATFFDVDGDIIDGGRVFETVSLNGASERIISNTSTLEGGVFTPSGALYAIATQDINVQTNFNVNPATPTEASLPAIAAFVIQNASSFKLLLGGRSSVSTQADRGYCFAMVQPDLGLTCPPPPPSPPPLPPPVSPIPSPPPPAPPPPPPPTPHPPPAPLQPGERWGSYLIELNLTYPYTKSRIEFPSSQTAVGAMSSTNVPGLVVDIDSDNIPELITKNSIFTVLNLLDGTFQQSHPIGSELFNTFTGFATADIDGDNDIDLVAAYESDQNTPLAQKGIKVFLNPGNGDFSQVTPYLVGNPDEQTESVTAVDVNGDNQIDIIAANKNRPNKVYLNRGNNDFGSPADAIVLGNEADDTKTIKVANVGGSSDLDFVIGNVGAPNRVILTTAVTATSITISSATNVGAIIGGGHEDATYDMAILDVNGDGFVDIVSANSLTSNKVYINPGNGIFDTILPRTLGSDSAADDSRTINAANFALQRMVAVGNVGQRNKLYPLPLSTASNTLESIASTTIGAETDYTSAISIVDVNADGIVDIISTNSDVATKTYLNPGTDDFSTVAPSIASGGAINAASSVALGDMDSNGFLDVVVGNQMYLNPGGSDAGDFSNVQPKSFAHLGTDILCIAISDLDLDGDADVVFGTTNSITIYINPSNSMGRLFSGSAYFDVNPTTLTASYTSSTPLSIALSDLNGDKLPDIIVGTSSDANHYYINNGDGSWAAPISFGSSSDTRSILVVDMNEDGLIDVLCGNYGQVNTLYLGTQPSAGSFALSGQINIGQESDSTTSLGVGDINGDGILDVVSGNLNQTNKVYLGSQASTPTFSVLPTEITSTGLPPGTERTRSIVVADSDGDGWLDVLVANQNQQNRVYYGDGAGGFKSVGGIGSDTLESFVIAAGDLNNDGNLDCAIANLGSRSTITLGISTVTQFDLLAEITLRQHLENLAFEGQGAVNGLGGNSAADISGLEVIVGGASNGPSNFHGSPANQCRNPSDLFTPVTNPPPPSQVGMVADPHLSFAHGGKADFKGEHMAWYNFLSARNVSLNMYFVHDNFNNLRRLVHGSYMQSLAMKVRTKLSGTIFTIEFSASASPPHKAHIRDDGGRLLKAITHGSGGFTFENLVISVREKQHGLLAGSHSVVLQINTGCWLVEAASKLFPNSPQNPGKALLNVQINSLYDADHDKVAPHGLIGQSYDGDDLDFDGAIDDYRGKEVTTRAMAEGAIEGSASDYRMPSKFATAFKYSRFDSIAAAPRNTSLLTGVKIPKTMLKAAGGEPDLEDGPMTIQASTRRSRILSAKKKH</sequence>
<dbReference type="EMBL" id="JBGBPQ010000001">
    <property type="protein sequence ID" value="KAL1530902.1"/>
    <property type="molecule type" value="Genomic_DNA"/>
</dbReference>
<dbReference type="PANTHER" id="PTHR46580:SF4">
    <property type="entry name" value="ATP_GTP-BINDING PROTEIN"/>
    <property type="match status" value="1"/>
</dbReference>
<dbReference type="InterPro" id="IPR028994">
    <property type="entry name" value="Integrin_alpha_N"/>
</dbReference>
<feature type="signal peptide" evidence="5">
    <location>
        <begin position="1"/>
        <end position="18"/>
    </location>
</feature>
<evidence type="ECO:0000313" key="6">
    <source>
        <dbReference type="EMBL" id="KAL1530902.1"/>
    </source>
</evidence>
<reference evidence="6 7" key="1">
    <citation type="journal article" date="2024" name="Science">
        <title>Giant polyketide synthase enzymes in the biosynthesis of giant marine polyether toxins.</title>
        <authorList>
            <person name="Fallon T.R."/>
            <person name="Shende V.V."/>
            <person name="Wierzbicki I.H."/>
            <person name="Pendleton A.L."/>
            <person name="Watervoot N.F."/>
            <person name="Auber R.P."/>
            <person name="Gonzalez D.J."/>
            <person name="Wisecaver J.H."/>
            <person name="Moore B.S."/>
        </authorList>
    </citation>
    <scope>NUCLEOTIDE SEQUENCE [LARGE SCALE GENOMIC DNA]</scope>
    <source>
        <strain evidence="6 7">12B1</strain>
    </source>
</reference>
<dbReference type="InterPro" id="IPR013517">
    <property type="entry name" value="FG-GAP"/>
</dbReference>
<evidence type="ECO:0000256" key="2">
    <source>
        <dbReference type="ARBA" id="ARBA00022737"/>
    </source>
</evidence>
<dbReference type="Gene3D" id="2.130.10.130">
    <property type="entry name" value="Integrin alpha, N-terminal"/>
    <property type="match status" value="3"/>
</dbReference>
<evidence type="ECO:0000256" key="4">
    <source>
        <dbReference type="SAM" id="MobiDB-lite"/>
    </source>
</evidence>
<dbReference type="Pfam" id="PF13517">
    <property type="entry name" value="FG-GAP_3"/>
    <property type="match status" value="4"/>
</dbReference>
<dbReference type="SMART" id="SM00191">
    <property type="entry name" value="Int_alpha"/>
    <property type="match status" value="4"/>
</dbReference>
<organism evidence="6 7">
    <name type="scientific">Prymnesium parvum</name>
    <name type="common">Toxic golden alga</name>
    <dbReference type="NCBI Taxonomy" id="97485"/>
    <lineage>
        <taxon>Eukaryota</taxon>
        <taxon>Haptista</taxon>
        <taxon>Haptophyta</taxon>
        <taxon>Prymnesiophyceae</taxon>
        <taxon>Prymnesiales</taxon>
        <taxon>Prymnesiaceae</taxon>
        <taxon>Prymnesium</taxon>
    </lineage>
</organism>
<evidence type="ECO:0000313" key="7">
    <source>
        <dbReference type="Proteomes" id="UP001515480"/>
    </source>
</evidence>
<gene>
    <name evidence="6" type="ORF">AB1Y20_001793</name>
</gene>
<proteinExistence type="predicted"/>
<comment type="caution">
    <text evidence="6">The sequence shown here is derived from an EMBL/GenBank/DDBJ whole genome shotgun (WGS) entry which is preliminary data.</text>
</comment>
<feature type="region of interest" description="Disordered" evidence="4">
    <location>
        <begin position="300"/>
        <end position="344"/>
    </location>
</feature>
<name>A0AB34KBV2_PRYPA</name>
<protein>
    <submittedName>
        <fullName evidence="6">Uncharacterized protein</fullName>
    </submittedName>
</protein>
<dbReference type="Proteomes" id="UP001515480">
    <property type="component" value="Unassembled WGS sequence"/>
</dbReference>
<keyword evidence="1 5" id="KW-0732">Signal</keyword>
<accession>A0AB34KBV2</accession>
<evidence type="ECO:0000256" key="3">
    <source>
        <dbReference type="ARBA" id="ARBA00023180"/>
    </source>
</evidence>
<dbReference type="InterPro" id="IPR013519">
    <property type="entry name" value="Int_alpha_beta-p"/>
</dbReference>
<dbReference type="SUPFAM" id="SSF69318">
    <property type="entry name" value="Integrin alpha N-terminal domain"/>
    <property type="match status" value="2"/>
</dbReference>
<evidence type="ECO:0000256" key="1">
    <source>
        <dbReference type="ARBA" id="ARBA00022729"/>
    </source>
</evidence>
<dbReference type="PANTHER" id="PTHR46580">
    <property type="entry name" value="SENSOR KINASE-RELATED"/>
    <property type="match status" value="1"/>
</dbReference>